<organism evidence="9 10">
    <name type="scientific">Cloeon dipterum</name>
    <dbReference type="NCBI Taxonomy" id="197152"/>
    <lineage>
        <taxon>Eukaryota</taxon>
        <taxon>Metazoa</taxon>
        <taxon>Ecdysozoa</taxon>
        <taxon>Arthropoda</taxon>
        <taxon>Hexapoda</taxon>
        <taxon>Insecta</taxon>
        <taxon>Pterygota</taxon>
        <taxon>Palaeoptera</taxon>
        <taxon>Ephemeroptera</taxon>
        <taxon>Pisciforma</taxon>
        <taxon>Baetidae</taxon>
        <taxon>Cloeon</taxon>
    </lineage>
</organism>
<evidence type="ECO:0000256" key="2">
    <source>
        <dbReference type="ARBA" id="ARBA00022723"/>
    </source>
</evidence>
<dbReference type="Proteomes" id="UP000494165">
    <property type="component" value="Unassembled WGS sequence"/>
</dbReference>
<dbReference type="InterPro" id="IPR013087">
    <property type="entry name" value="Znf_C2H2_type"/>
</dbReference>
<dbReference type="Pfam" id="PF00096">
    <property type="entry name" value="zf-C2H2"/>
    <property type="match status" value="3"/>
</dbReference>
<evidence type="ECO:0000313" key="9">
    <source>
        <dbReference type="EMBL" id="CAB3381948.1"/>
    </source>
</evidence>
<dbReference type="AlphaFoldDB" id="A0A8S1DEF1"/>
<dbReference type="Gene3D" id="3.30.160.60">
    <property type="entry name" value="Classic Zinc Finger"/>
    <property type="match status" value="3"/>
</dbReference>
<dbReference type="PROSITE" id="PS50157">
    <property type="entry name" value="ZINC_FINGER_C2H2_2"/>
    <property type="match status" value="3"/>
</dbReference>
<evidence type="ECO:0000256" key="3">
    <source>
        <dbReference type="ARBA" id="ARBA00022737"/>
    </source>
</evidence>
<dbReference type="PROSITE" id="PS00028">
    <property type="entry name" value="ZINC_FINGER_C2H2_1"/>
    <property type="match status" value="3"/>
</dbReference>
<name>A0A8S1DEF1_9INSE</name>
<dbReference type="FunFam" id="3.30.160.60:FF:000417">
    <property type="entry name" value="Zinc finger protein"/>
    <property type="match status" value="1"/>
</dbReference>
<evidence type="ECO:0000259" key="8">
    <source>
        <dbReference type="PROSITE" id="PS50157"/>
    </source>
</evidence>
<dbReference type="PANTHER" id="PTHR23235:SF120">
    <property type="entry name" value="KRUPPEL-LIKE FACTOR 15"/>
    <property type="match status" value="1"/>
</dbReference>
<evidence type="ECO:0000256" key="4">
    <source>
        <dbReference type="ARBA" id="ARBA00022771"/>
    </source>
</evidence>
<gene>
    <name evidence="9" type="ORF">CLODIP_2_CD11137</name>
</gene>
<accession>A0A8S1DEF1</accession>
<feature type="domain" description="C2H2-type" evidence="8">
    <location>
        <begin position="81"/>
        <end position="110"/>
    </location>
</feature>
<dbReference type="EMBL" id="CADEPI010000253">
    <property type="protein sequence ID" value="CAB3381948.1"/>
    <property type="molecule type" value="Genomic_DNA"/>
</dbReference>
<evidence type="ECO:0000256" key="1">
    <source>
        <dbReference type="ARBA" id="ARBA00004123"/>
    </source>
</evidence>
<reference evidence="9 10" key="1">
    <citation type="submission" date="2020-04" db="EMBL/GenBank/DDBJ databases">
        <authorList>
            <person name="Alioto T."/>
            <person name="Alioto T."/>
            <person name="Gomez Garrido J."/>
        </authorList>
    </citation>
    <scope>NUCLEOTIDE SEQUENCE [LARGE SCALE GENOMIC DNA]</scope>
</reference>
<dbReference type="InterPro" id="IPR036236">
    <property type="entry name" value="Znf_C2H2_sf"/>
</dbReference>
<evidence type="ECO:0000256" key="7">
    <source>
        <dbReference type="PROSITE-ProRule" id="PRU00042"/>
    </source>
</evidence>
<dbReference type="OrthoDB" id="4748970at2759"/>
<dbReference type="FunFam" id="3.30.160.60:FF:000125">
    <property type="entry name" value="Putative zinc finger protein 143"/>
    <property type="match status" value="1"/>
</dbReference>
<dbReference type="GO" id="GO:0008270">
    <property type="term" value="F:zinc ion binding"/>
    <property type="evidence" value="ECO:0007669"/>
    <property type="project" value="UniProtKB-KW"/>
</dbReference>
<evidence type="ECO:0000256" key="6">
    <source>
        <dbReference type="ARBA" id="ARBA00023242"/>
    </source>
</evidence>
<keyword evidence="2" id="KW-0479">Metal-binding</keyword>
<protein>
    <recommendedName>
        <fullName evidence="8">C2H2-type domain-containing protein</fullName>
    </recommendedName>
</protein>
<keyword evidence="5" id="KW-0862">Zinc</keyword>
<keyword evidence="10" id="KW-1185">Reference proteome</keyword>
<keyword evidence="3" id="KW-0677">Repeat</keyword>
<dbReference type="GO" id="GO:0000981">
    <property type="term" value="F:DNA-binding transcription factor activity, RNA polymerase II-specific"/>
    <property type="evidence" value="ECO:0007669"/>
    <property type="project" value="TreeGrafter"/>
</dbReference>
<keyword evidence="6" id="KW-0539">Nucleus</keyword>
<comment type="subcellular location">
    <subcellularLocation>
        <location evidence="1">Nucleus</location>
    </subcellularLocation>
</comment>
<dbReference type="GO" id="GO:0000978">
    <property type="term" value="F:RNA polymerase II cis-regulatory region sequence-specific DNA binding"/>
    <property type="evidence" value="ECO:0007669"/>
    <property type="project" value="TreeGrafter"/>
</dbReference>
<proteinExistence type="predicted"/>
<dbReference type="GO" id="GO:0005634">
    <property type="term" value="C:nucleus"/>
    <property type="evidence" value="ECO:0007669"/>
    <property type="project" value="UniProtKB-SubCell"/>
</dbReference>
<keyword evidence="4 7" id="KW-0863">Zinc-finger</keyword>
<dbReference type="FunFam" id="3.30.160.60:FF:000018">
    <property type="entry name" value="Krueppel-like factor 15"/>
    <property type="match status" value="1"/>
</dbReference>
<dbReference type="PANTHER" id="PTHR23235">
    <property type="entry name" value="KRUEPPEL-LIKE TRANSCRIPTION FACTOR"/>
    <property type="match status" value="1"/>
</dbReference>
<comment type="caution">
    <text evidence="9">The sequence shown here is derived from an EMBL/GenBank/DDBJ whole genome shotgun (WGS) entry which is preliminary data.</text>
</comment>
<feature type="domain" description="C2H2-type" evidence="8">
    <location>
        <begin position="111"/>
        <end position="140"/>
    </location>
</feature>
<sequence>MPERTLLCTDDCNDYLNELNAALQLVPATTGLAPPLLDSPLVVLGVSLEGCSGAGNILQQPEAPAAVKTRGGGEHQEARSFLCPYSKCGKIYAKSSHLKSHLRRHTGEKPFRCTWPNCTWRFSRSDELARHRRSHNGHKPYECLLCEKRFARSDHLTKHIRVHLRQGCYCLCDLTAVQNGLRKRPPSQVGTRRGRPPIYHRLPQYCNNEHCANKLREKVPQAQQQEEV</sequence>
<dbReference type="SUPFAM" id="SSF57667">
    <property type="entry name" value="beta-beta-alpha zinc fingers"/>
    <property type="match status" value="2"/>
</dbReference>
<evidence type="ECO:0000256" key="5">
    <source>
        <dbReference type="ARBA" id="ARBA00022833"/>
    </source>
</evidence>
<dbReference type="SMART" id="SM00355">
    <property type="entry name" value="ZnF_C2H2"/>
    <property type="match status" value="3"/>
</dbReference>
<evidence type="ECO:0000313" key="10">
    <source>
        <dbReference type="Proteomes" id="UP000494165"/>
    </source>
</evidence>
<feature type="domain" description="C2H2-type" evidence="8">
    <location>
        <begin position="141"/>
        <end position="163"/>
    </location>
</feature>